<dbReference type="GO" id="GO:0016972">
    <property type="term" value="F:thiol oxidase activity"/>
    <property type="evidence" value="ECO:0007669"/>
    <property type="project" value="InterPro"/>
</dbReference>
<keyword evidence="8" id="KW-0256">Endoplasmic reticulum</keyword>
<dbReference type="SUPFAM" id="SSF110019">
    <property type="entry name" value="ERO1-like"/>
    <property type="match status" value="1"/>
</dbReference>
<comment type="cofactor">
    <cofactor evidence="1">
        <name>FAD</name>
        <dbReference type="ChEBI" id="CHEBI:57692"/>
    </cofactor>
</comment>
<dbReference type="InterPro" id="IPR037192">
    <property type="entry name" value="ERO1-like_sf"/>
</dbReference>
<dbReference type="GO" id="GO:0034975">
    <property type="term" value="P:protein folding in endoplasmic reticulum"/>
    <property type="evidence" value="ECO:0007669"/>
    <property type="project" value="InterPro"/>
</dbReference>
<dbReference type="GO" id="GO:0005789">
    <property type="term" value="C:endoplasmic reticulum membrane"/>
    <property type="evidence" value="ECO:0007669"/>
    <property type="project" value="UniProtKB-SubCell"/>
</dbReference>
<evidence type="ECO:0000313" key="17">
    <source>
        <dbReference type="Proteomes" id="UP001208570"/>
    </source>
</evidence>
<comment type="subunit">
    <text evidence="4">May function both as a monomer and a homodimer.</text>
</comment>
<evidence type="ECO:0000256" key="6">
    <source>
        <dbReference type="ARBA" id="ARBA00022630"/>
    </source>
</evidence>
<gene>
    <name evidence="16" type="ORF">LSH36_725g01060</name>
</gene>
<evidence type="ECO:0000256" key="3">
    <source>
        <dbReference type="ARBA" id="ARBA00008277"/>
    </source>
</evidence>
<organism evidence="16 17">
    <name type="scientific">Paralvinella palmiformis</name>
    <dbReference type="NCBI Taxonomy" id="53620"/>
    <lineage>
        <taxon>Eukaryota</taxon>
        <taxon>Metazoa</taxon>
        <taxon>Spiralia</taxon>
        <taxon>Lophotrochozoa</taxon>
        <taxon>Annelida</taxon>
        <taxon>Polychaeta</taxon>
        <taxon>Sedentaria</taxon>
        <taxon>Canalipalpata</taxon>
        <taxon>Terebellida</taxon>
        <taxon>Terebelliformia</taxon>
        <taxon>Alvinellidae</taxon>
        <taxon>Paralvinella</taxon>
    </lineage>
</organism>
<dbReference type="PANTHER" id="PTHR12613:SF0">
    <property type="entry name" value="ERO1-LIKE PROTEIN"/>
    <property type="match status" value="1"/>
</dbReference>
<keyword evidence="12" id="KW-0472">Membrane</keyword>
<evidence type="ECO:0000256" key="13">
    <source>
        <dbReference type="ARBA" id="ARBA00023157"/>
    </source>
</evidence>
<evidence type="ECO:0000256" key="7">
    <source>
        <dbReference type="ARBA" id="ARBA00022729"/>
    </source>
</evidence>
<reference evidence="16" key="1">
    <citation type="journal article" date="2023" name="Mol. Biol. Evol.">
        <title>Third-Generation Sequencing Reveals the Adaptive Role of the Epigenome in Three Deep-Sea Polychaetes.</title>
        <authorList>
            <person name="Perez M."/>
            <person name="Aroh O."/>
            <person name="Sun Y."/>
            <person name="Lan Y."/>
            <person name="Juniper S.K."/>
            <person name="Young C.R."/>
            <person name="Angers B."/>
            <person name="Qian P.Y."/>
        </authorList>
    </citation>
    <scope>NUCLEOTIDE SEQUENCE</scope>
    <source>
        <strain evidence="16">P08H-3</strain>
    </source>
</reference>
<keyword evidence="11" id="KW-0560">Oxidoreductase</keyword>
<keyword evidence="6" id="KW-0285">Flavoprotein</keyword>
<evidence type="ECO:0000256" key="14">
    <source>
        <dbReference type="ARBA" id="ARBA00023180"/>
    </source>
</evidence>
<accession>A0AAD9J1G9</accession>
<comment type="subcellular location">
    <subcellularLocation>
        <location evidence="2">Endoplasmic reticulum membrane</location>
        <topology evidence="2">Peripheral membrane protein</topology>
        <orientation evidence="2">Lumenal side</orientation>
    </subcellularLocation>
</comment>
<keyword evidence="9" id="KW-0274">FAD</keyword>
<sequence>MPIHYYYYLQEDFKVHFRNISRIMDCVGCDKCRLWGKLQITGMGTALKILFSGESMGPDSTVSQADKKANIPFQLTRGEIVALINGFGRLSKSIHEVETFRKMMS</sequence>
<dbReference type="InterPro" id="IPR007266">
    <property type="entry name" value="Ero1"/>
</dbReference>
<evidence type="ECO:0000256" key="12">
    <source>
        <dbReference type="ARBA" id="ARBA00023136"/>
    </source>
</evidence>
<dbReference type="PANTHER" id="PTHR12613">
    <property type="entry name" value="ERO1-RELATED"/>
    <property type="match status" value="1"/>
</dbReference>
<evidence type="ECO:0000256" key="9">
    <source>
        <dbReference type="ARBA" id="ARBA00022827"/>
    </source>
</evidence>
<keyword evidence="13" id="KW-1015">Disulfide bond</keyword>
<proteinExistence type="inferred from homology"/>
<dbReference type="AlphaFoldDB" id="A0AAD9J1G9"/>
<evidence type="ECO:0000256" key="5">
    <source>
        <dbReference type="ARBA" id="ARBA00022448"/>
    </source>
</evidence>
<evidence type="ECO:0000256" key="4">
    <source>
        <dbReference type="ARBA" id="ARBA00011802"/>
    </source>
</evidence>
<evidence type="ECO:0000256" key="2">
    <source>
        <dbReference type="ARBA" id="ARBA00004367"/>
    </source>
</evidence>
<keyword evidence="5" id="KW-0813">Transport</keyword>
<name>A0AAD9J1G9_9ANNE</name>
<dbReference type="GO" id="GO:0071949">
    <property type="term" value="F:FAD binding"/>
    <property type="evidence" value="ECO:0007669"/>
    <property type="project" value="InterPro"/>
</dbReference>
<keyword evidence="10" id="KW-0249">Electron transport</keyword>
<evidence type="ECO:0000256" key="15">
    <source>
        <dbReference type="ARBA" id="ARBA00023284"/>
    </source>
</evidence>
<keyword evidence="15" id="KW-0676">Redox-active center</keyword>
<dbReference type="Pfam" id="PF04137">
    <property type="entry name" value="ERO1"/>
    <property type="match status" value="1"/>
</dbReference>
<evidence type="ECO:0000256" key="8">
    <source>
        <dbReference type="ARBA" id="ARBA00022824"/>
    </source>
</evidence>
<evidence type="ECO:0000256" key="11">
    <source>
        <dbReference type="ARBA" id="ARBA00023002"/>
    </source>
</evidence>
<comment type="similarity">
    <text evidence="3">Belongs to the EROs family.</text>
</comment>
<protein>
    <submittedName>
        <fullName evidence="16">Uncharacterized protein</fullName>
    </submittedName>
</protein>
<evidence type="ECO:0000256" key="1">
    <source>
        <dbReference type="ARBA" id="ARBA00001974"/>
    </source>
</evidence>
<evidence type="ECO:0000256" key="10">
    <source>
        <dbReference type="ARBA" id="ARBA00022982"/>
    </source>
</evidence>
<keyword evidence="17" id="KW-1185">Reference proteome</keyword>
<evidence type="ECO:0000313" key="16">
    <source>
        <dbReference type="EMBL" id="KAK2144854.1"/>
    </source>
</evidence>
<keyword evidence="7" id="KW-0732">Signal</keyword>
<dbReference type="EMBL" id="JAODUP010000725">
    <property type="protein sequence ID" value="KAK2144854.1"/>
    <property type="molecule type" value="Genomic_DNA"/>
</dbReference>
<dbReference type="GO" id="GO:0015035">
    <property type="term" value="F:protein-disulfide reductase activity"/>
    <property type="evidence" value="ECO:0007669"/>
    <property type="project" value="InterPro"/>
</dbReference>
<dbReference type="Proteomes" id="UP001208570">
    <property type="component" value="Unassembled WGS sequence"/>
</dbReference>
<comment type="caution">
    <text evidence="16">The sequence shown here is derived from an EMBL/GenBank/DDBJ whole genome shotgun (WGS) entry which is preliminary data.</text>
</comment>
<keyword evidence="14" id="KW-0325">Glycoprotein</keyword>